<sequence>MGKRKHSDDEINDSSNKIREKKKSKKVTLDEEDEYDIWLVCKPRSIQTDILNDIKFPKSIREKNTLIEKKVDNEDRLHMCNFNILENQLSILDNDDSNKDNNNFVDYNVKYQVGGILNITCNNDISDGFPMPPEENFMDLNGNMERESFPFTIKKVNRKPQLNLDNLKQRLQAFGSIKKKEKKRNKIIKKEINCF</sequence>
<dbReference type="EMBL" id="LN609529">
    <property type="protein sequence ID" value="CEF70058.1"/>
    <property type="molecule type" value="Genomic_DNA"/>
</dbReference>
<dbReference type="WBParaSite" id="SRAE_2000469900.1">
    <property type="protein sequence ID" value="SRAE_2000469900.1"/>
    <property type="gene ID" value="WBGene00264937"/>
</dbReference>
<accession>A0A090LK17</accession>
<dbReference type="GeneID" id="36382430"/>
<evidence type="ECO:0000313" key="3">
    <source>
        <dbReference type="Proteomes" id="UP000035682"/>
    </source>
</evidence>
<dbReference type="RefSeq" id="XP_024509257.1">
    <property type="nucleotide sequence ID" value="XM_024643605.1"/>
</dbReference>
<evidence type="ECO:0000313" key="2">
    <source>
        <dbReference type="EMBL" id="CEF70058.1"/>
    </source>
</evidence>
<gene>
    <name evidence="2 4 5" type="ORF">SRAE_2000469900</name>
</gene>
<keyword evidence="3" id="KW-1185">Reference proteome</keyword>
<protein>
    <submittedName>
        <fullName evidence="2 4">Uncharacterized protein</fullName>
    </submittedName>
</protein>
<evidence type="ECO:0000256" key="1">
    <source>
        <dbReference type="SAM" id="MobiDB-lite"/>
    </source>
</evidence>
<dbReference type="Proteomes" id="UP000035682">
    <property type="component" value="Unplaced"/>
</dbReference>
<name>A0A090LK17_STRRB</name>
<evidence type="ECO:0000313" key="4">
    <source>
        <dbReference type="WBParaSite" id="SRAE_2000469900.1"/>
    </source>
</evidence>
<reference evidence="4" key="2">
    <citation type="submission" date="2020-12" db="UniProtKB">
        <authorList>
            <consortium name="WormBaseParasite"/>
        </authorList>
    </citation>
    <scope>IDENTIFICATION</scope>
</reference>
<evidence type="ECO:0000313" key="5">
    <source>
        <dbReference type="WormBase" id="SRAE_2000469900"/>
    </source>
</evidence>
<dbReference type="CTD" id="36382430"/>
<reference evidence="2 3" key="1">
    <citation type="submission" date="2014-09" db="EMBL/GenBank/DDBJ databases">
        <authorList>
            <person name="Martin A.A."/>
        </authorList>
    </citation>
    <scope>NUCLEOTIDE SEQUENCE</scope>
    <source>
        <strain evidence="3">ED321</strain>
        <strain evidence="2">ED321 Heterogonic</strain>
    </source>
</reference>
<dbReference type="WormBase" id="SRAE_2000469900">
    <property type="protein sequence ID" value="SRP03999"/>
    <property type="gene ID" value="WBGene00264937"/>
</dbReference>
<dbReference type="AlphaFoldDB" id="A0A090LK17"/>
<feature type="region of interest" description="Disordered" evidence="1">
    <location>
        <begin position="1"/>
        <end position="27"/>
    </location>
</feature>
<proteinExistence type="predicted"/>
<organism evidence="2">
    <name type="scientific">Strongyloides ratti</name>
    <name type="common">Parasitic roundworm</name>
    <dbReference type="NCBI Taxonomy" id="34506"/>
    <lineage>
        <taxon>Eukaryota</taxon>
        <taxon>Metazoa</taxon>
        <taxon>Ecdysozoa</taxon>
        <taxon>Nematoda</taxon>
        <taxon>Chromadorea</taxon>
        <taxon>Rhabditida</taxon>
        <taxon>Tylenchina</taxon>
        <taxon>Panagrolaimomorpha</taxon>
        <taxon>Strongyloidoidea</taxon>
        <taxon>Strongyloididae</taxon>
        <taxon>Strongyloides</taxon>
    </lineage>
</organism>